<accession>A0AAV4BF77</accession>
<comment type="caution">
    <text evidence="2">The sequence shown here is derived from an EMBL/GenBank/DDBJ whole genome shotgun (WGS) entry which is preliminary data.</text>
</comment>
<gene>
    <name evidence="2" type="ORF">PoB_004458700</name>
</gene>
<evidence type="ECO:0000256" key="1">
    <source>
        <dbReference type="SAM" id="MobiDB-lite"/>
    </source>
</evidence>
<evidence type="ECO:0000313" key="2">
    <source>
        <dbReference type="EMBL" id="GFO18082.1"/>
    </source>
</evidence>
<feature type="region of interest" description="Disordered" evidence="1">
    <location>
        <begin position="88"/>
        <end position="113"/>
    </location>
</feature>
<proteinExistence type="predicted"/>
<evidence type="ECO:0000313" key="3">
    <source>
        <dbReference type="Proteomes" id="UP000735302"/>
    </source>
</evidence>
<dbReference type="Proteomes" id="UP000735302">
    <property type="component" value="Unassembled WGS sequence"/>
</dbReference>
<keyword evidence="3" id="KW-1185">Reference proteome</keyword>
<name>A0AAV4BF77_9GAST</name>
<dbReference type="EMBL" id="BLXT01004927">
    <property type="protein sequence ID" value="GFO18082.1"/>
    <property type="molecule type" value="Genomic_DNA"/>
</dbReference>
<protein>
    <submittedName>
        <fullName evidence="2">Uncharacterized protein</fullName>
    </submittedName>
</protein>
<organism evidence="2 3">
    <name type="scientific">Plakobranchus ocellatus</name>
    <dbReference type="NCBI Taxonomy" id="259542"/>
    <lineage>
        <taxon>Eukaryota</taxon>
        <taxon>Metazoa</taxon>
        <taxon>Spiralia</taxon>
        <taxon>Lophotrochozoa</taxon>
        <taxon>Mollusca</taxon>
        <taxon>Gastropoda</taxon>
        <taxon>Heterobranchia</taxon>
        <taxon>Euthyneura</taxon>
        <taxon>Panpulmonata</taxon>
        <taxon>Sacoglossa</taxon>
        <taxon>Placobranchoidea</taxon>
        <taxon>Plakobranchidae</taxon>
        <taxon>Plakobranchus</taxon>
    </lineage>
</organism>
<sequence length="113" mass="12188">MDALVAFTDLGIAPEDLSPQNFFCSSERGNEETDREAGGFCSKAVARTGLDGRFAVRNVIDLDTWAAPELLKSHLLKLHMFFVEAANESNSNGPESNIKPLEVAVGGSTTSRE</sequence>
<dbReference type="AlphaFoldDB" id="A0AAV4BF77"/>
<reference evidence="2 3" key="1">
    <citation type="journal article" date="2021" name="Elife">
        <title>Chloroplast acquisition without the gene transfer in kleptoplastic sea slugs, Plakobranchus ocellatus.</title>
        <authorList>
            <person name="Maeda T."/>
            <person name="Takahashi S."/>
            <person name="Yoshida T."/>
            <person name="Shimamura S."/>
            <person name="Takaki Y."/>
            <person name="Nagai Y."/>
            <person name="Toyoda A."/>
            <person name="Suzuki Y."/>
            <person name="Arimoto A."/>
            <person name="Ishii H."/>
            <person name="Satoh N."/>
            <person name="Nishiyama T."/>
            <person name="Hasebe M."/>
            <person name="Maruyama T."/>
            <person name="Minagawa J."/>
            <person name="Obokata J."/>
            <person name="Shigenobu S."/>
        </authorList>
    </citation>
    <scope>NUCLEOTIDE SEQUENCE [LARGE SCALE GENOMIC DNA]</scope>
</reference>